<dbReference type="RefSeq" id="WP_188894335.1">
    <property type="nucleotide sequence ID" value="NZ_BMMZ01000002.1"/>
</dbReference>
<keyword evidence="5 8" id="KW-0472">Membrane</keyword>
<dbReference type="Proteomes" id="UP000613840">
    <property type="component" value="Unassembled WGS sequence"/>
</dbReference>
<comment type="similarity">
    <text evidence="2 6">Belongs to the ABC-3 integral membrane protein family.</text>
</comment>
<dbReference type="Gene3D" id="1.10.3470.10">
    <property type="entry name" value="ABC transporter involved in vitamin B12 uptake, BtuC"/>
    <property type="match status" value="1"/>
</dbReference>
<dbReference type="GO" id="GO:0010043">
    <property type="term" value="P:response to zinc ion"/>
    <property type="evidence" value="ECO:0007669"/>
    <property type="project" value="TreeGrafter"/>
</dbReference>
<keyword evidence="10" id="KW-1185">Reference proteome</keyword>
<evidence type="ECO:0000256" key="1">
    <source>
        <dbReference type="ARBA" id="ARBA00004141"/>
    </source>
</evidence>
<protein>
    <submittedName>
        <fullName evidence="9">Zinc ABC transporter permease</fullName>
    </submittedName>
</protein>
<feature type="transmembrane region" description="Helical" evidence="8">
    <location>
        <begin position="209"/>
        <end position="228"/>
    </location>
</feature>
<feature type="compositionally biased region" description="Basic and acidic residues" evidence="7">
    <location>
        <begin position="277"/>
        <end position="287"/>
    </location>
</feature>
<keyword evidence="6" id="KW-0813">Transport</keyword>
<gene>
    <name evidence="9" type="ORF">GCM10011575_13170</name>
</gene>
<dbReference type="PANTHER" id="PTHR30477:SF13">
    <property type="entry name" value="IRON TRANSPORT SYSTEM MEMBRANE PROTEIN HI_0360-RELATED"/>
    <property type="match status" value="1"/>
</dbReference>
<evidence type="ECO:0000256" key="5">
    <source>
        <dbReference type="ARBA" id="ARBA00023136"/>
    </source>
</evidence>
<feature type="compositionally biased region" description="Low complexity" evidence="7">
    <location>
        <begin position="265"/>
        <end position="274"/>
    </location>
</feature>
<evidence type="ECO:0000313" key="9">
    <source>
        <dbReference type="EMBL" id="GGL56132.1"/>
    </source>
</evidence>
<evidence type="ECO:0000256" key="7">
    <source>
        <dbReference type="SAM" id="MobiDB-lite"/>
    </source>
</evidence>
<dbReference type="AlphaFoldDB" id="A0A917S3U1"/>
<evidence type="ECO:0000313" key="10">
    <source>
        <dbReference type="Proteomes" id="UP000613840"/>
    </source>
</evidence>
<feature type="transmembrane region" description="Helical" evidence="8">
    <location>
        <begin position="234"/>
        <end position="253"/>
    </location>
</feature>
<feature type="transmembrane region" description="Helical" evidence="8">
    <location>
        <begin position="169"/>
        <end position="197"/>
    </location>
</feature>
<evidence type="ECO:0000256" key="2">
    <source>
        <dbReference type="ARBA" id="ARBA00008034"/>
    </source>
</evidence>
<keyword evidence="3 6" id="KW-0812">Transmembrane</keyword>
<dbReference type="PANTHER" id="PTHR30477">
    <property type="entry name" value="ABC-TRANSPORTER METAL-BINDING PROTEIN"/>
    <property type="match status" value="1"/>
</dbReference>
<dbReference type="EMBL" id="BMMZ01000002">
    <property type="protein sequence ID" value="GGL56132.1"/>
    <property type="molecule type" value="Genomic_DNA"/>
</dbReference>
<dbReference type="GO" id="GO:0055085">
    <property type="term" value="P:transmembrane transport"/>
    <property type="evidence" value="ECO:0007669"/>
    <property type="project" value="InterPro"/>
</dbReference>
<evidence type="ECO:0000256" key="4">
    <source>
        <dbReference type="ARBA" id="ARBA00022989"/>
    </source>
</evidence>
<dbReference type="Pfam" id="PF00950">
    <property type="entry name" value="ABC-3"/>
    <property type="match status" value="1"/>
</dbReference>
<reference evidence="9" key="2">
    <citation type="submission" date="2020-09" db="EMBL/GenBank/DDBJ databases">
        <authorList>
            <person name="Sun Q."/>
            <person name="Zhou Y."/>
        </authorList>
    </citation>
    <scope>NUCLEOTIDE SEQUENCE</scope>
    <source>
        <strain evidence="9">CGMCC 4.7306</strain>
    </source>
</reference>
<accession>A0A917S3U1</accession>
<dbReference type="SUPFAM" id="SSF81345">
    <property type="entry name" value="ABC transporter involved in vitamin B12 uptake, BtuC"/>
    <property type="match status" value="1"/>
</dbReference>
<reference evidence="9" key="1">
    <citation type="journal article" date="2014" name="Int. J. Syst. Evol. Microbiol.">
        <title>Complete genome sequence of Corynebacterium casei LMG S-19264T (=DSM 44701T), isolated from a smear-ripened cheese.</title>
        <authorList>
            <consortium name="US DOE Joint Genome Institute (JGI-PGF)"/>
            <person name="Walter F."/>
            <person name="Albersmeier A."/>
            <person name="Kalinowski J."/>
            <person name="Ruckert C."/>
        </authorList>
    </citation>
    <scope>NUCLEOTIDE SEQUENCE</scope>
    <source>
        <strain evidence="9">CGMCC 4.7306</strain>
    </source>
</reference>
<evidence type="ECO:0000256" key="8">
    <source>
        <dbReference type="SAM" id="Phobius"/>
    </source>
</evidence>
<feature type="region of interest" description="Disordered" evidence="7">
    <location>
        <begin position="262"/>
        <end position="287"/>
    </location>
</feature>
<keyword evidence="4 8" id="KW-1133">Transmembrane helix</keyword>
<evidence type="ECO:0000256" key="6">
    <source>
        <dbReference type="RuleBase" id="RU003943"/>
    </source>
</evidence>
<organism evidence="9 10">
    <name type="scientific">Microlunatus endophyticus</name>
    <dbReference type="NCBI Taxonomy" id="1716077"/>
    <lineage>
        <taxon>Bacteria</taxon>
        <taxon>Bacillati</taxon>
        <taxon>Actinomycetota</taxon>
        <taxon>Actinomycetes</taxon>
        <taxon>Propionibacteriales</taxon>
        <taxon>Propionibacteriaceae</taxon>
        <taxon>Microlunatus</taxon>
    </lineage>
</organism>
<sequence>MFSGFMIDTWLAASMVAIVAGVVGFFVVLRGSAFAAHAIPQGAFAGAAGADLIGVNPLLGLGVFAVASALGIGSLSRRGRHDVVAALVLVLLLGLGSLFVSWNTEYGSELFALLFGEVLGVNNSQLPPTMILAAVSLIAIGVLFRPLLLASTVPDVAAARGLSVGRVDLAFLVVVALATTMTLPVVGALLIFSLMIGPPAAARSIVARPLAGIGLSVGISLLTLWISIAAAYHWNLPVGFLVGTLSGVAYGVGRGWTWARRRSRPTTSSGPAPAESGRLRLTDGLRD</sequence>
<dbReference type="GO" id="GO:0043190">
    <property type="term" value="C:ATP-binding cassette (ABC) transporter complex"/>
    <property type="evidence" value="ECO:0007669"/>
    <property type="project" value="InterPro"/>
</dbReference>
<feature type="transmembrane region" description="Helical" evidence="8">
    <location>
        <begin position="83"/>
        <end position="100"/>
    </location>
</feature>
<name>A0A917S3U1_9ACTN</name>
<dbReference type="InterPro" id="IPR037294">
    <property type="entry name" value="ABC_BtuC-like"/>
</dbReference>
<evidence type="ECO:0000256" key="3">
    <source>
        <dbReference type="ARBA" id="ARBA00022692"/>
    </source>
</evidence>
<proteinExistence type="inferred from homology"/>
<comment type="caution">
    <text evidence="9">The sequence shown here is derived from an EMBL/GenBank/DDBJ whole genome shotgun (WGS) entry which is preliminary data.</text>
</comment>
<feature type="transmembrane region" description="Helical" evidence="8">
    <location>
        <begin position="130"/>
        <end position="149"/>
    </location>
</feature>
<dbReference type="InterPro" id="IPR001626">
    <property type="entry name" value="ABC_TroCD"/>
</dbReference>
<comment type="subcellular location">
    <subcellularLocation>
        <location evidence="6">Cell membrane</location>
        <topology evidence="6">Multi-pass membrane protein</topology>
    </subcellularLocation>
    <subcellularLocation>
        <location evidence="1">Membrane</location>
        <topology evidence="1">Multi-pass membrane protein</topology>
    </subcellularLocation>
</comment>
<feature type="transmembrane region" description="Helical" evidence="8">
    <location>
        <begin position="55"/>
        <end position="76"/>
    </location>
</feature>